<dbReference type="EC" id="3.5.1.47" evidence="2"/>
<accession>A0A6J4SJC3</accession>
<dbReference type="EMBL" id="CADCVW010000041">
    <property type="protein sequence ID" value="CAA9494966.1"/>
    <property type="molecule type" value="Genomic_DNA"/>
</dbReference>
<gene>
    <name evidence="2" type="ORF">AVDCRST_MAG39-941</name>
</gene>
<feature type="compositionally biased region" description="Basic residues" evidence="1">
    <location>
        <begin position="77"/>
        <end position="97"/>
    </location>
</feature>
<evidence type="ECO:0000313" key="2">
    <source>
        <dbReference type="EMBL" id="CAA9494966.1"/>
    </source>
</evidence>
<feature type="compositionally biased region" description="Basic residues" evidence="1">
    <location>
        <begin position="278"/>
        <end position="292"/>
    </location>
</feature>
<feature type="region of interest" description="Disordered" evidence="1">
    <location>
        <begin position="1"/>
        <end position="206"/>
    </location>
</feature>
<feature type="compositionally biased region" description="Basic and acidic residues" evidence="1">
    <location>
        <begin position="253"/>
        <end position="264"/>
    </location>
</feature>
<dbReference type="AlphaFoldDB" id="A0A6J4SJC3"/>
<organism evidence="2">
    <name type="scientific">uncultured Sphingomonadaceae bacterium</name>
    <dbReference type="NCBI Taxonomy" id="169976"/>
    <lineage>
        <taxon>Bacteria</taxon>
        <taxon>Pseudomonadati</taxon>
        <taxon>Pseudomonadota</taxon>
        <taxon>Alphaproteobacteria</taxon>
        <taxon>Sphingomonadales</taxon>
        <taxon>Sphingomonadaceae</taxon>
        <taxon>environmental samples</taxon>
    </lineage>
</organism>
<sequence length="448" mass="46930">ARPRPAAPPRHRLPRRRCPRSQPPRRDQGRLRPRAGPAVGPFPPQSRTLLQGGQDRRAHGGRAAARARDASDGEGGRHRRGRRAAQRGRPHRPRPGGHGRAAGGGEERAAQQLPRAAGGGGRRRESGDARLRARRAHHRALRHRQAPGGDEGPLGRHGGVRGSTRRGAGGWCSRNGGRRALHALPEAGGRARVPRQQPAAGGHGFGVRRHPVLLVGQRGYHRARGGGARGQPEHGQGPGLHRVADRPGAAGDRVPRAEPAEAGRHHGRLLPFGDQAQHHLRPRGPAGHRARQRRGDAGLPAVLDQAGSGWRRAAERAAGEQAAGGQGGGGDADHHQRPSHRAPAERGDGARPRRAGVHPVRADGDGGGGLRRLRRAAAWCEGILFRGRGDAAGDDPGGEERRAAGAVAPFANLQDRAGAVSADGRGSDDGGGDRPARPRRGGAGIGPV</sequence>
<protein>
    <submittedName>
        <fullName evidence="2">N-acetyl-L,L-diaminopimelate deacetylase</fullName>
        <ecNumber evidence="2">3.5.1.47</ecNumber>
    </submittedName>
</protein>
<feature type="compositionally biased region" description="Basic residues" evidence="1">
    <location>
        <begin position="1"/>
        <end position="19"/>
    </location>
</feature>
<evidence type="ECO:0000256" key="1">
    <source>
        <dbReference type="SAM" id="MobiDB-lite"/>
    </source>
</evidence>
<feature type="compositionally biased region" description="Basic residues" evidence="1">
    <location>
        <begin position="132"/>
        <end position="145"/>
    </location>
</feature>
<feature type="compositionally biased region" description="Basic and acidic residues" evidence="1">
    <location>
        <begin position="331"/>
        <end position="351"/>
    </location>
</feature>
<feature type="compositionally biased region" description="Low complexity" evidence="1">
    <location>
        <begin position="415"/>
        <end position="424"/>
    </location>
</feature>
<name>A0A6J4SJC3_9SPHN</name>
<proteinExistence type="predicted"/>
<dbReference type="GO" id="GO:0050118">
    <property type="term" value="F:N-acetyldiaminopimelate deacetylase activity"/>
    <property type="evidence" value="ECO:0007669"/>
    <property type="project" value="UniProtKB-EC"/>
</dbReference>
<feature type="region of interest" description="Disordered" evidence="1">
    <location>
        <begin position="222"/>
        <end position="370"/>
    </location>
</feature>
<feature type="compositionally biased region" description="Basic and acidic residues" evidence="1">
    <location>
        <begin position="66"/>
        <end position="76"/>
    </location>
</feature>
<feature type="compositionally biased region" description="Basic and acidic residues" evidence="1">
    <location>
        <begin position="122"/>
        <end position="131"/>
    </location>
</feature>
<feature type="compositionally biased region" description="Basic and acidic residues" evidence="1">
    <location>
        <begin position="425"/>
        <end position="436"/>
    </location>
</feature>
<feature type="non-terminal residue" evidence="2">
    <location>
        <position position="448"/>
    </location>
</feature>
<feature type="non-terminal residue" evidence="2">
    <location>
        <position position="1"/>
    </location>
</feature>
<feature type="compositionally biased region" description="Gly residues" evidence="1">
    <location>
        <begin position="149"/>
        <end position="161"/>
    </location>
</feature>
<feature type="region of interest" description="Disordered" evidence="1">
    <location>
        <begin position="387"/>
        <end position="448"/>
    </location>
</feature>
<reference evidence="2" key="1">
    <citation type="submission" date="2020-02" db="EMBL/GenBank/DDBJ databases">
        <authorList>
            <person name="Meier V. D."/>
        </authorList>
    </citation>
    <scope>NUCLEOTIDE SEQUENCE</scope>
    <source>
        <strain evidence="2">AVDCRST_MAG39</strain>
    </source>
</reference>
<keyword evidence="2" id="KW-0378">Hydrolase</keyword>